<dbReference type="InterPro" id="IPR000531">
    <property type="entry name" value="Beta-barrel_TonB"/>
</dbReference>
<feature type="transmembrane region" description="Helical" evidence="10">
    <location>
        <begin position="6"/>
        <end position="24"/>
    </location>
</feature>
<keyword evidence="5 9" id="KW-0798">TonB box</keyword>
<dbReference type="Pfam" id="PF00593">
    <property type="entry name" value="TonB_dep_Rec_b-barrel"/>
    <property type="match status" value="1"/>
</dbReference>
<reference evidence="13 14" key="1">
    <citation type="submission" date="2015-09" db="EMBL/GenBank/DDBJ databases">
        <authorList>
            <consortium name="Pathogen Informatics"/>
        </authorList>
    </citation>
    <scope>NUCLEOTIDE SEQUENCE [LARGE SCALE GENOMIC DNA]</scope>
    <source>
        <strain evidence="13 14">2789STDY5834847</strain>
    </source>
</reference>
<keyword evidence="4 8" id="KW-0812">Transmembrane</keyword>
<dbReference type="Gene3D" id="2.170.130.10">
    <property type="entry name" value="TonB-dependent receptor, plug domain"/>
    <property type="match status" value="1"/>
</dbReference>
<name>A0A174H836_BACUN</name>
<evidence type="ECO:0000256" key="2">
    <source>
        <dbReference type="ARBA" id="ARBA00022448"/>
    </source>
</evidence>
<feature type="domain" description="TonB-dependent receptor plug" evidence="12">
    <location>
        <begin position="143"/>
        <end position="251"/>
    </location>
</feature>
<dbReference type="InterPro" id="IPR039426">
    <property type="entry name" value="TonB-dep_rcpt-like"/>
</dbReference>
<organism evidence="13 14">
    <name type="scientific">Bacteroides uniformis</name>
    <dbReference type="NCBI Taxonomy" id="820"/>
    <lineage>
        <taxon>Bacteria</taxon>
        <taxon>Pseudomonadati</taxon>
        <taxon>Bacteroidota</taxon>
        <taxon>Bacteroidia</taxon>
        <taxon>Bacteroidales</taxon>
        <taxon>Bacteroidaceae</taxon>
        <taxon>Bacteroides</taxon>
    </lineage>
</organism>
<evidence type="ECO:0000256" key="9">
    <source>
        <dbReference type="RuleBase" id="RU003357"/>
    </source>
</evidence>
<dbReference type="InterPro" id="IPR037066">
    <property type="entry name" value="Plug_dom_sf"/>
</dbReference>
<dbReference type="EMBL" id="CZAF01000003">
    <property type="protein sequence ID" value="CUO69250.1"/>
    <property type="molecule type" value="Genomic_DNA"/>
</dbReference>
<protein>
    <submittedName>
        <fullName evidence="13">Outer membrane receptor proteins, mostly Fe transport</fullName>
    </submittedName>
</protein>
<keyword evidence="2 8" id="KW-0813">Transport</keyword>
<dbReference type="GO" id="GO:0009279">
    <property type="term" value="C:cell outer membrane"/>
    <property type="evidence" value="ECO:0007669"/>
    <property type="project" value="UniProtKB-SubCell"/>
</dbReference>
<dbReference type="Proteomes" id="UP000095614">
    <property type="component" value="Unassembled WGS sequence"/>
</dbReference>
<keyword evidence="7 8" id="KW-0998">Cell outer membrane</keyword>
<sequence>MHGTGRAWFLFLANIIFINYILYYMKSMIKIAKSILPLLGLLLSLSLSAQDIAVKGHVKDHTGEPLIGANILIKSTSVGTISDVDGNFTLKAAVNDILSITCIGFKGQELTVTGSNTPLVITLQEDTEMLDEVVVIGYGQVKKGDVTGSLLTVKPDELNKGKQLTAEDALVGKVAGVNIVPGSGTPGSGGTIRIRMGASLSADNDPLIVIDGVPVSNASISSINPNDIASFTVLKDASATAIYGSRASNGVIIITTKKGNTDGVSRPSFSYSANVTVGNVYKKLDVLSASEYREAFAKYANAPEAFKLGDVNTDWQDEIYRVAMGTDHNLSMTGALKNMPYRVSVGYTNQNGTLKNNNYQRLNASIGLSPKFFDKHLSVDINIKGSIEDEKPVSTSVIGSAVGFDPTRPVYQNYDGNVGLGYYMWMGVSNTPITLAASNPVSDLELADKQNKTKRSIGNIALDYKIHGFEDFRLNLNMGYDFLTEDKHDNMPDLAPAMYTGNEQDGTGKRYTYHNDKRNTLLDFYANYAKDFNDHNLNAMAGYGWQRFWYKNHDTTTDTKGEDLTSPKHEEAELYLLSFYGRLNYSWKQRYMLTATLRADASSRFSPETRWGYFPSVAAAWRVNDEAFLADNKVVSDLKLRLSYGQTGQQSIGSYYQHLSTYTASYDESRYLFGNKWYTTYRPNGYDPNIKWETTETYNIGIDYGFLNNRISGTIDYYWRNTKDLLNDIFVPAGSNFTNRIETNIGDMESKGLEIGVNLVPIQTKDWEWNISGNFTWNASKITKLNTIDNESNYVKTGNAGGTGRYLQVHMVGETPNTYYLLKQAYDENGQPLDGKYIAKDGSITSSEEDSNKYVTGKSSKAPYYCGLSTRLSYKNWDLGINGHGSFGFYVYNYVAASNSLDALYGSNGVSSNILRSTLENKFTQDRQFTDHFLERGNFFRIDNITIGHTFNKLWNDGTSLRLSFAVQNVCTLSGYSGLDPELYDGIDKNIYQRPRTFMLGVNLNF</sequence>
<dbReference type="AlphaFoldDB" id="A0A174H836"/>
<dbReference type="InterPro" id="IPR023996">
    <property type="entry name" value="TonB-dep_OMP_SusC/RagA"/>
</dbReference>
<evidence type="ECO:0000256" key="6">
    <source>
        <dbReference type="ARBA" id="ARBA00023136"/>
    </source>
</evidence>
<evidence type="ECO:0000256" key="7">
    <source>
        <dbReference type="ARBA" id="ARBA00023237"/>
    </source>
</evidence>
<comment type="subcellular location">
    <subcellularLocation>
        <location evidence="1 8">Cell outer membrane</location>
        <topology evidence="1 8">Multi-pass membrane protein</topology>
    </subcellularLocation>
</comment>
<dbReference type="Pfam" id="PF07715">
    <property type="entry name" value="Plug"/>
    <property type="match status" value="1"/>
</dbReference>
<dbReference type="SUPFAM" id="SSF56935">
    <property type="entry name" value="Porins"/>
    <property type="match status" value="1"/>
</dbReference>
<dbReference type="InterPro" id="IPR012910">
    <property type="entry name" value="Plug_dom"/>
</dbReference>
<dbReference type="InterPro" id="IPR023997">
    <property type="entry name" value="TonB-dep_OMP_SusC/RagA_CS"/>
</dbReference>
<evidence type="ECO:0000256" key="3">
    <source>
        <dbReference type="ARBA" id="ARBA00022452"/>
    </source>
</evidence>
<gene>
    <name evidence="13" type="ORF">ERS852462_01241</name>
</gene>
<evidence type="ECO:0000313" key="13">
    <source>
        <dbReference type="EMBL" id="CUO69250.1"/>
    </source>
</evidence>
<keyword evidence="10" id="KW-1133">Transmembrane helix</keyword>
<dbReference type="Gene3D" id="2.40.170.20">
    <property type="entry name" value="TonB-dependent receptor, beta-barrel domain"/>
    <property type="match status" value="1"/>
</dbReference>
<dbReference type="InterPro" id="IPR008969">
    <property type="entry name" value="CarboxyPept-like_regulatory"/>
</dbReference>
<dbReference type="PROSITE" id="PS52016">
    <property type="entry name" value="TONB_DEPENDENT_REC_3"/>
    <property type="match status" value="1"/>
</dbReference>
<dbReference type="InterPro" id="IPR036942">
    <property type="entry name" value="Beta-barrel_TonB_sf"/>
</dbReference>
<evidence type="ECO:0000256" key="4">
    <source>
        <dbReference type="ARBA" id="ARBA00022692"/>
    </source>
</evidence>
<dbReference type="NCBIfam" id="TIGR04056">
    <property type="entry name" value="OMP_RagA_SusC"/>
    <property type="match status" value="1"/>
</dbReference>
<evidence type="ECO:0000256" key="10">
    <source>
        <dbReference type="SAM" id="Phobius"/>
    </source>
</evidence>
<dbReference type="Pfam" id="PF13715">
    <property type="entry name" value="CarbopepD_reg_2"/>
    <property type="match status" value="1"/>
</dbReference>
<evidence type="ECO:0000259" key="11">
    <source>
        <dbReference type="Pfam" id="PF00593"/>
    </source>
</evidence>
<keyword evidence="3 8" id="KW-1134">Transmembrane beta strand</keyword>
<dbReference type="NCBIfam" id="TIGR04057">
    <property type="entry name" value="SusC_RagA_signa"/>
    <property type="match status" value="1"/>
</dbReference>
<evidence type="ECO:0000313" key="14">
    <source>
        <dbReference type="Proteomes" id="UP000095614"/>
    </source>
</evidence>
<keyword evidence="6 8" id="KW-0472">Membrane</keyword>
<evidence type="ECO:0000259" key="12">
    <source>
        <dbReference type="Pfam" id="PF07715"/>
    </source>
</evidence>
<dbReference type="SUPFAM" id="SSF49464">
    <property type="entry name" value="Carboxypeptidase regulatory domain-like"/>
    <property type="match status" value="1"/>
</dbReference>
<accession>A0A174H836</accession>
<proteinExistence type="inferred from homology"/>
<evidence type="ECO:0000256" key="1">
    <source>
        <dbReference type="ARBA" id="ARBA00004571"/>
    </source>
</evidence>
<evidence type="ECO:0000256" key="5">
    <source>
        <dbReference type="ARBA" id="ARBA00023077"/>
    </source>
</evidence>
<comment type="similarity">
    <text evidence="8 9">Belongs to the TonB-dependent receptor family.</text>
</comment>
<feature type="domain" description="TonB-dependent receptor-like beta-barrel" evidence="11">
    <location>
        <begin position="412"/>
        <end position="893"/>
    </location>
</feature>
<keyword evidence="13" id="KW-0675">Receptor</keyword>
<evidence type="ECO:0000256" key="8">
    <source>
        <dbReference type="PROSITE-ProRule" id="PRU01360"/>
    </source>
</evidence>